<reference evidence="1 2" key="1">
    <citation type="submission" date="2012-01" db="EMBL/GenBank/DDBJ databases">
        <title>Improved High-Quality Draft sequence of Metallosphaera yellowstonensis MK1.</title>
        <authorList>
            <consortium name="US DOE Joint Genome Institute"/>
            <person name="Lucas S."/>
            <person name="Han J."/>
            <person name="Cheng J.-F."/>
            <person name="Goodwin L."/>
            <person name="Pitluck S."/>
            <person name="Peters L."/>
            <person name="Teshima H."/>
            <person name="Detter J.C."/>
            <person name="Han C."/>
            <person name="Tapia R."/>
            <person name="Land M."/>
            <person name="Hauser L."/>
            <person name="Kyrpides N."/>
            <person name="Kozubal M."/>
            <person name="Macur R.E."/>
            <person name="Jay Z."/>
            <person name="Inskeep W."/>
            <person name="Woyke T."/>
        </authorList>
    </citation>
    <scope>NUCLEOTIDE SEQUENCE [LARGE SCALE GENOMIC DNA]</scope>
    <source>
        <strain evidence="1 2">MK1</strain>
    </source>
</reference>
<evidence type="ECO:0000313" key="2">
    <source>
        <dbReference type="Proteomes" id="UP000003980"/>
    </source>
</evidence>
<dbReference type="EMBL" id="JH597761">
    <property type="protein sequence ID" value="EHP69740.1"/>
    <property type="molecule type" value="Genomic_DNA"/>
</dbReference>
<accession>H2C3Z7</accession>
<keyword evidence="2" id="KW-1185">Reference proteome</keyword>
<name>H2C3Z7_9CREN</name>
<dbReference type="AlphaFoldDB" id="H2C3Z7"/>
<organism evidence="1 2">
    <name type="scientific">Metallosphaera yellowstonensis MK1</name>
    <dbReference type="NCBI Taxonomy" id="671065"/>
    <lineage>
        <taxon>Archaea</taxon>
        <taxon>Thermoproteota</taxon>
        <taxon>Thermoprotei</taxon>
        <taxon>Sulfolobales</taxon>
        <taxon>Sulfolobaceae</taxon>
        <taxon>Metallosphaera</taxon>
    </lineage>
</organism>
<gene>
    <name evidence="1" type="ORF">MetMK1DRAFT_00002420</name>
</gene>
<protein>
    <submittedName>
        <fullName evidence="1">Uncharacterized protein</fullName>
    </submittedName>
</protein>
<sequence length="37" mass="4549">MLNGKRQIEFARERLVREVNRLGVVRRNVRSRKVNWL</sequence>
<proteinExistence type="predicted"/>
<dbReference type="Proteomes" id="UP000003980">
    <property type="component" value="Unassembled WGS sequence"/>
</dbReference>
<evidence type="ECO:0000313" key="1">
    <source>
        <dbReference type="EMBL" id="EHP69740.1"/>
    </source>
</evidence>
<dbReference type="HOGENOM" id="CLU_156224_2_0_2"/>